<feature type="domain" description="Peptidase C45 hydrolase" evidence="1">
    <location>
        <begin position="101"/>
        <end position="324"/>
    </location>
</feature>
<organism evidence="2 3">
    <name type="scientific">Blautia obeum</name>
    <dbReference type="NCBI Taxonomy" id="40520"/>
    <lineage>
        <taxon>Bacteria</taxon>
        <taxon>Bacillati</taxon>
        <taxon>Bacillota</taxon>
        <taxon>Clostridia</taxon>
        <taxon>Lachnospirales</taxon>
        <taxon>Lachnospiraceae</taxon>
        <taxon>Blautia</taxon>
    </lineage>
</organism>
<dbReference type="Proteomes" id="UP000095645">
    <property type="component" value="Unassembled WGS sequence"/>
</dbReference>
<dbReference type="SUPFAM" id="SSF56235">
    <property type="entry name" value="N-terminal nucleophile aminohydrolases (Ntn hydrolases)"/>
    <property type="match status" value="1"/>
</dbReference>
<dbReference type="EMBL" id="CYZP01000024">
    <property type="protein sequence ID" value="CUO34782.1"/>
    <property type="molecule type" value="Genomic_DNA"/>
</dbReference>
<reference evidence="2 3" key="1">
    <citation type="submission" date="2015-09" db="EMBL/GenBank/DDBJ databases">
        <authorList>
            <consortium name="Pathogen Informatics"/>
        </authorList>
    </citation>
    <scope>NUCLEOTIDE SEQUENCE [LARGE SCALE GENOMIC DNA]</scope>
    <source>
        <strain evidence="2 3">2789STDY5834861</strain>
    </source>
</reference>
<dbReference type="GO" id="GO:0016787">
    <property type="term" value="F:hydrolase activity"/>
    <property type="evidence" value="ECO:0007669"/>
    <property type="project" value="UniProtKB-KW"/>
</dbReference>
<accession>A0A174EAC0</accession>
<name>A0A174EAC0_9FIRM</name>
<dbReference type="RefSeq" id="WP_055058412.1">
    <property type="nucleotide sequence ID" value="NZ_CYZP01000024.1"/>
</dbReference>
<sequence>MYHAHFRGTHYEAGFRWGSLLLKNKNIILENIPFEITQERIDYALSCLPIYEKYYHEIVEEIQGLADGQQCDVRILQAVLFSMYSMPPSCNCSCFAFTTEQEILLGRNSDFLTEIERLNQNVVYKLTDGVYSFTGNTTAFIEIEDGVNEHGLAVGLTSVYPNQCKPGFNAGMIVRYLLEKCRNVSEAVSCLYQLPIASAQTLTLADTMGAIAVIECNAEQIKIEKTLNSNIAFVCATNTFHLPGMVGYNNDKIDNWFAEERYQTLYSAFSEKNGGFNFPFAEKLLSGDYGFLCQYDRSTGKDTVWSVIYDMKRHKIYRSEGNPRRHKFKEDIRFQF</sequence>
<evidence type="ECO:0000313" key="3">
    <source>
        <dbReference type="Proteomes" id="UP000095645"/>
    </source>
</evidence>
<dbReference type="PANTHER" id="PTHR34180">
    <property type="entry name" value="PEPTIDASE C45"/>
    <property type="match status" value="1"/>
</dbReference>
<gene>
    <name evidence="2" type="ORF">ERS852476_02593</name>
</gene>
<dbReference type="Pfam" id="PF03417">
    <property type="entry name" value="AAT"/>
    <property type="match status" value="1"/>
</dbReference>
<dbReference type="NCBIfam" id="NF040521">
    <property type="entry name" value="C45_proenzyme"/>
    <property type="match status" value="1"/>
</dbReference>
<dbReference type="InterPro" id="IPR047794">
    <property type="entry name" value="C45_proenzyme-like"/>
</dbReference>
<dbReference type="Gene3D" id="3.60.60.10">
    <property type="entry name" value="Penicillin V Acylase, Chain A"/>
    <property type="match status" value="1"/>
</dbReference>
<protein>
    <submittedName>
        <fullName evidence="2">Predicted choloylglycine hydrolase</fullName>
    </submittedName>
</protein>
<dbReference type="InterPro" id="IPR005079">
    <property type="entry name" value="Peptidase_C45_hydrolase"/>
</dbReference>
<dbReference type="InterPro" id="IPR047801">
    <property type="entry name" value="Peptidase_C45"/>
</dbReference>
<dbReference type="InterPro" id="IPR029055">
    <property type="entry name" value="Ntn_hydrolases_N"/>
</dbReference>
<proteinExistence type="predicted"/>
<dbReference type="PANTHER" id="PTHR34180:SF1">
    <property type="entry name" value="BETA-ALANYL-DOPAMINE_CARCININE HYDROLASE"/>
    <property type="match status" value="1"/>
</dbReference>
<evidence type="ECO:0000313" key="2">
    <source>
        <dbReference type="EMBL" id="CUO34782.1"/>
    </source>
</evidence>
<keyword evidence="2" id="KW-0378">Hydrolase</keyword>
<dbReference type="AlphaFoldDB" id="A0A174EAC0"/>
<evidence type="ECO:0000259" key="1">
    <source>
        <dbReference type="Pfam" id="PF03417"/>
    </source>
</evidence>